<evidence type="ECO:0000313" key="2">
    <source>
        <dbReference type="Proteomes" id="UP000188388"/>
    </source>
</evidence>
<accession>A0A1R3VMF4</accession>
<dbReference type="Proteomes" id="UP000188388">
    <property type="component" value="Unassembled WGS sequence"/>
</dbReference>
<reference evidence="2" key="1">
    <citation type="submission" date="2017-01" db="EMBL/GenBank/DDBJ databases">
        <authorList>
            <person name="Brunel B."/>
        </authorList>
    </citation>
    <scope>NUCLEOTIDE SEQUENCE [LARGE SCALE GENOMIC DNA]</scope>
</reference>
<name>A0A1R3VMF4_9HYPH</name>
<keyword evidence="2" id="KW-1185">Reference proteome</keyword>
<sequence length="82" mass="9275">MKARRRRQASWLSAHARICSCKDLLAQVAFAGVSQWLEERLPVPAPRDIAAPFVYRNANVSGQRLRGEAAPGRVTRIMMRTR</sequence>
<protein>
    <submittedName>
        <fullName evidence="1">Uncharacterized protein</fullName>
    </submittedName>
</protein>
<dbReference type="EMBL" id="FTPD01000082">
    <property type="protein sequence ID" value="SIT60072.1"/>
    <property type="molecule type" value="Genomic_DNA"/>
</dbReference>
<dbReference type="AlphaFoldDB" id="A0A1R3VMF4"/>
<organism evidence="1 2">
    <name type="scientific">Mesorhizobium prunaredense</name>
    <dbReference type="NCBI Taxonomy" id="1631249"/>
    <lineage>
        <taxon>Bacteria</taxon>
        <taxon>Pseudomonadati</taxon>
        <taxon>Pseudomonadota</taxon>
        <taxon>Alphaproteobacteria</taxon>
        <taxon>Hyphomicrobiales</taxon>
        <taxon>Phyllobacteriaceae</taxon>
        <taxon>Mesorhizobium</taxon>
    </lineage>
</organism>
<dbReference type="STRING" id="1631249.BQ8794_90237"/>
<proteinExistence type="predicted"/>
<gene>
    <name evidence="1" type="ORF">BQ8794_90237</name>
</gene>
<evidence type="ECO:0000313" key="1">
    <source>
        <dbReference type="EMBL" id="SIT60072.1"/>
    </source>
</evidence>